<evidence type="ECO:0000256" key="2">
    <source>
        <dbReference type="ARBA" id="ARBA00007040"/>
    </source>
</evidence>
<dbReference type="Gene3D" id="1.20.1740.10">
    <property type="entry name" value="Amino acid/polyamine transporter I"/>
    <property type="match status" value="1"/>
</dbReference>
<feature type="transmembrane region" description="Helical" evidence="9">
    <location>
        <begin position="52"/>
        <end position="74"/>
    </location>
</feature>
<dbReference type="Pfam" id="PF13520">
    <property type="entry name" value="AA_permease_2"/>
    <property type="match status" value="1"/>
</dbReference>
<dbReference type="FunFam" id="1.20.1740.10:FF:000003">
    <property type="entry name" value="Y+L amino acid transporter 1 isoform X1"/>
    <property type="match status" value="1"/>
</dbReference>
<keyword evidence="11" id="KW-1185">Reference proteome</keyword>
<keyword evidence="7 9" id="KW-1133">Transmembrane helix</keyword>
<dbReference type="InterPro" id="IPR050598">
    <property type="entry name" value="AminoAcid_Transporter"/>
</dbReference>
<feature type="transmembrane region" description="Helical" evidence="9">
    <location>
        <begin position="130"/>
        <end position="152"/>
    </location>
</feature>
<evidence type="ECO:0000256" key="9">
    <source>
        <dbReference type="SAM" id="Phobius"/>
    </source>
</evidence>
<dbReference type="AlphaFoldDB" id="A0A3Q3A0E1"/>
<dbReference type="GO" id="GO:0005886">
    <property type="term" value="C:plasma membrane"/>
    <property type="evidence" value="ECO:0007669"/>
    <property type="project" value="UniProtKB-SubCell"/>
</dbReference>
<reference evidence="10" key="2">
    <citation type="submission" date="2025-09" db="UniProtKB">
        <authorList>
            <consortium name="Ensembl"/>
        </authorList>
    </citation>
    <scope>IDENTIFICATION</scope>
</reference>
<dbReference type="InterPro" id="IPR002293">
    <property type="entry name" value="AA/rel_permease1"/>
</dbReference>
<keyword evidence="5 9" id="KW-0812">Transmembrane</keyword>
<dbReference type="GO" id="GO:0000821">
    <property type="term" value="P:regulation of arginine metabolic process"/>
    <property type="evidence" value="ECO:0007669"/>
    <property type="project" value="TreeGrafter"/>
</dbReference>
<dbReference type="GeneID" id="108242139"/>
<dbReference type="STRING" id="37003.ENSKMAP00000009205"/>
<dbReference type="PIRSF" id="PIRSF006060">
    <property type="entry name" value="AA_transporter"/>
    <property type="match status" value="1"/>
</dbReference>
<evidence type="ECO:0000256" key="5">
    <source>
        <dbReference type="ARBA" id="ARBA00022692"/>
    </source>
</evidence>
<name>A0A3Q3A0E1_KRYMA</name>
<dbReference type="KEGG" id="kmr:108242139"/>
<dbReference type="GeneTree" id="ENSGT00940000165898"/>
<keyword evidence="3" id="KW-0813">Transport</keyword>
<dbReference type="GO" id="GO:0015179">
    <property type="term" value="F:L-amino acid transmembrane transporter activity"/>
    <property type="evidence" value="ECO:0007669"/>
    <property type="project" value="TreeGrafter"/>
</dbReference>
<evidence type="ECO:0000256" key="3">
    <source>
        <dbReference type="ARBA" id="ARBA00022448"/>
    </source>
</evidence>
<organism evidence="10 11">
    <name type="scientific">Kryptolebias marmoratus</name>
    <name type="common">Mangrove killifish</name>
    <name type="synonym">Rivulus marmoratus</name>
    <dbReference type="NCBI Taxonomy" id="37003"/>
    <lineage>
        <taxon>Eukaryota</taxon>
        <taxon>Metazoa</taxon>
        <taxon>Chordata</taxon>
        <taxon>Craniata</taxon>
        <taxon>Vertebrata</taxon>
        <taxon>Euteleostomi</taxon>
        <taxon>Actinopterygii</taxon>
        <taxon>Neopterygii</taxon>
        <taxon>Teleostei</taxon>
        <taxon>Neoteleostei</taxon>
        <taxon>Acanthomorphata</taxon>
        <taxon>Ovalentaria</taxon>
        <taxon>Atherinomorphae</taxon>
        <taxon>Cyprinodontiformes</taxon>
        <taxon>Rivulidae</taxon>
        <taxon>Kryptolebias</taxon>
    </lineage>
</organism>
<proteinExistence type="inferred from homology"/>
<dbReference type="Ensembl" id="ENSKMAT00000009340.1">
    <property type="protein sequence ID" value="ENSKMAP00000009205.1"/>
    <property type="gene ID" value="ENSKMAG00000006852.1"/>
</dbReference>
<keyword evidence="6" id="KW-0029">Amino-acid transport</keyword>
<reference evidence="10" key="1">
    <citation type="submission" date="2025-08" db="UniProtKB">
        <authorList>
            <consortium name="Ensembl"/>
        </authorList>
    </citation>
    <scope>IDENTIFICATION</scope>
</reference>
<comment type="subcellular location">
    <subcellularLocation>
        <location evidence="1">Cell membrane</location>
        <topology evidence="1">Multi-pass membrane protein</topology>
    </subcellularLocation>
</comment>
<feature type="transmembrane region" description="Helical" evidence="9">
    <location>
        <begin position="400"/>
        <end position="420"/>
    </location>
</feature>
<evidence type="ECO:0000313" key="10">
    <source>
        <dbReference type="Ensembl" id="ENSKMAP00000009205.1"/>
    </source>
</evidence>
<feature type="transmembrane region" description="Helical" evidence="9">
    <location>
        <begin position="293"/>
        <end position="319"/>
    </location>
</feature>
<dbReference type="RefSeq" id="XP_017282282.1">
    <property type="nucleotide sequence ID" value="XM_017426793.3"/>
</dbReference>
<evidence type="ECO:0000256" key="7">
    <source>
        <dbReference type="ARBA" id="ARBA00022989"/>
    </source>
</evidence>
<keyword evidence="8 9" id="KW-0472">Membrane</keyword>
<accession>A0A3Q3A0E1</accession>
<keyword evidence="4" id="KW-1003">Cell membrane</keyword>
<dbReference type="PANTHER" id="PTHR11785">
    <property type="entry name" value="AMINO ACID TRANSPORTER"/>
    <property type="match status" value="1"/>
</dbReference>
<dbReference type="GO" id="GO:0015174">
    <property type="term" value="F:basic amino acid transmembrane transporter activity"/>
    <property type="evidence" value="ECO:0007669"/>
    <property type="project" value="TreeGrafter"/>
</dbReference>
<dbReference type="OrthoDB" id="10062876at2759"/>
<evidence type="ECO:0000313" key="11">
    <source>
        <dbReference type="Proteomes" id="UP000264800"/>
    </source>
</evidence>
<evidence type="ECO:0000256" key="8">
    <source>
        <dbReference type="ARBA" id="ARBA00023136"/>
    </source>
</evidence>
<dbReference type="Proteomes" id="UP000264800">
    <property type="component" value="Unplaced"/>
</dbReference>
<protein>
    <submittedName>
        <fullName evidence="10">Si:dkeyp-120h9.1</fullName>
    </submittedName>
</protein>
<feature type="transmembrane region" description="Helical" evidence="9">
    <location>
        <begin position="20"/>
        <end position="40"/>
    </location>
</feature>
<feature type="transmembrane region" description="Helical" evidence="9">
    <location>
        <begin position="244"/>
        <end position="267"/>
    </location>
</feature>
<evidence type="ECO:0000256" key="4">
    <source>
        <dbReference type="ARBA" id="ARBA00022475"/>
    </source>
</evidence>
<feature type="transmembrane region" description="Helical" evidence="9">
    <location>
        <begin position="426"/>
        <end position="444"/>
    </location>
</feature>
<feature type="transmembrane region" description="Helical" evidence="9">
    <location>
        <begin position="86"/>
        <end position="110"/>
    </location>
</feature>
<comment type="similarity">
    <text evidence="2">Belongs to the amino acid-polyamine-organocation (APC) superfamily. L-type amino acid transporter (LAT) (TC 2.A.3.8) family.</text>
</comment>
<feature type="transmembrane region" description="Helical" evidence="9">
    <location>
        <begin position="164"/>
        <end position="187"/>
    </location>
</feature>
<evidence type="ECO:0000256" key="6">
    <source>
        <dbReference type="ARBA" id="ARBA00022970"/>
    </source>
</evidence>
<feature type="transmembrane region" description="Helical" evidence="9">
    <location>
        <begin position="213"/>
        <end position="232"/>
    </location>
</feature>
<dbReference type="OMA" id="WARWMIP"/>
<sequence>MVAEVDSASVGSGVRLKQEISLLHGVCLIVGNMIGSGIFVSPKGVLMYTGSFGLSLIVWTIGGIFSVFGALCYAELGTTIRKSGASYAYILEAFGGFLAFIRLWTSLLIVEPACQAVIALTFSNYLVQPFYPTCSAPYHAVRLFAAAIICLLTAVNCMKVKWGAILQVVSTVAKVLALIVIIITGLVKLGQGFDQNFQDSFKDSKLNPGDMALALYSALYSYSGWDTLNFITEEIKNPERNLPLSIAISMPIVTIIYILTNVAYYVVMDADTVLSSEAVAVTFADEVLGWARWLIPISVAISCYGGLNSSIIAASRLIFVGSREGHLPNVLCMIHIKCYTPIPALLFNGAMSLLYLSVPDVYQLINYFSFNYWLFIGMSIASQIYLRFKAPDMPRPVKLSLFFPIVYCLCSIFLLVVPLYSDTINSLVGITVALSGAPVYYVCFHLPPTSRPAFLVKTLNKVSLVTQKLCMCCVASPDIDLDNIDPEKIE</sequence>
<feature type="transmembrane region" description="Helical" evidence="9">
    <location>
        <begin position="370"/>
        <end position="388"/>
    </location>
</feature>
<dbReference type="PANTHER" id="PTHR11785:SF517">
    <property type="entry name" value="SI:DKEYP-120H9.1"/>
    <property type="match status" value="1"/>
</dbReference>
<evidence type="ECO:0000256" key="1">
    <source>
        <dbReference type="ARBA" id="ARBA00004651"/>
    </source>
</evidence>